<feature type="domain" description="Reverse transcriptase" evidence="1">
    <location>
        <begin position="29"/>
        <end position="188"/>
    </location>
</feature>
<comment type="caution">
    <text evidence="2">The sequence shown here is derived from an EMBL/GenBank/DDBJ whole genome shotgun (WGS) entry which is preliminary data.</text>
</comment>
<dbReference type="PANTHER" id="PTHR47331">
    <property type="entry name" value="PHD-TYPE DOMAIN-CONTAINING PROTEIN"/>
    <property type="match status" value="1"/>
</dbReference>
<dbReference type="SUPFAM" id="SSF56672">
    <property type="entry name" value="DNA/RNA polymerases"/>
    <property type="match status" value="1"/>
</dbReference>
<reference evidence="2 3" key="1">
    <citation type="submission" date="2024-06" db="EMBL/GenBank/DDBJ databases">
        <title>A chromosome-level genome assembly of beet webworm, Loxostege sticticalis.</title>
        <authorList>
            <person name="Zhang Y."/>
        </authorList>
    </citation>
    <scope>NUCLEOTIDE SEQUENCE [LARGE SCALE GENOMIC DNA]</scope>
    <source>
        <strain evidence="2">AQ026</strain>
        <tissue evidence="2">Whole body</tissue>
    </source>
</reference>
<organism evidence="2 3">
    <name type="scientific">Loxostege sticticalis</name>
    <name type="common">Beet webworm moth</name>
    <dbReference type="NCBI Taxonomy" id="481309"/>
    <lineage>
        <taxon>Eukaryota</taxon>
        <taxon>Metazoa</taxon>
        <taxon>Ecdysozoa</taxon>
        <taxon>Arthropoda</taxon>
        <taxon>Hexapoda</taxon>
        <taxon>Insecta</taxon>
        <taxon>Pterygota</taxon>
        <taxon>Neoptera</taxon>
        <taxon>Endopterygota</taxon>
        <taxon>Lepidoptera</taxon>
        <taxon>Glossata</taxon>
        <taxon>Ditrysia</taxon>
        <taxon>Pyraloidea</taxon>
        <taxon>Crambidae</taxon>
        <taxon>Pyraustinae</taxon>
        <taxon>Loxostege</taxon>
    </lineage>
</organism>
<dbReference type="InterPro" id="IPR000477">
    <property type="entry name" value="RT_dom"/>
</dbReference>
<dbReference type="Proteomes" id="UP001549920">
    <property type="component" value="Unassembled WGS sequence"/>
</dbReference>
<accession>A0ABR3HR83</accession>
<keyword evidence="3" id="KW-1185">Reference proteome</keyword>
<protein>
    <recommendedName>
        <fullName evidence="1">Reverse transcriptase domain-containing protein</fullName>
    </recommendedName>
</protein>
<proteinExistence type="predicted"/>
<dbReference type="EMBL" id="JBEUOH010000015">
    <property type="protein sequence ID" value="KAL0879003.1"/>
    <property type="molecule type" value="Genomic_DNA"/>
</dbReference>
<sequence length="216" mass="24898">MAEVESSDIDNDKAVYLPHHAVVKEDRETTKVRVVFNASSKGINNVSLNDDLLTGPKLQQDLRHILMRWQRHEICIVSDLVKMYRQVLVNKDHANFQRILWRDHPIEPIKHYKLLTLTFGTACAPYLAVKTLQRLAEDEQERWPIASQITKTDFYIDDLMTGCGTESQALQIYEEMSQLMTSSGFTLQKWTSNSKKLLQHIVKDNQSTKESNSVPI</sequence>
<evidence type="ECO:0000259" key="1">
    <source>
        <dbReference type="Pfam" id="PF00078"/>
    </source>
</evidence>
<gene>
    <name evidence="2" type="ORF">ABMA27_003983</name>
</gene>
<dbReference type="Pfam" id="PF00078">
    <property type="entry name" value="RVT_1"/>
    <property type="match status" value="1"/>
</dbReference>
<evidence type="ECO:0000313" key="2">
    <source>
        <dbReference type="EMBL" id="KAL0879003.1"/>
    </source>
</evidence>
<name>A0ABR3HR83_LOXSC</name>
<evidence type="ECO:0000313" key="3">
    <source>
        <dbReference type="Proteomes" id="UP001549920"/>
    </source>
</evidence>
<dbReference type="InterPro" id="IPR043502">
    <property type="entry name" value="DNA/RNA_pol_sf"/>
</dbReference>